<dbReference type="Proteomes" id="UP000214610">
    <property type="component" value="Unassembled WGS sequence"/>
</dbReference>
<evidence type="ECO:0000256" key="1">
    <source>
        <dbReference type="ARBA" id="ARBA00001974"/>
    </source>
</evidence>
<dbReference type="PANTHER" id="PTHR43400:SF10">
    <property type="entry name" value="3-OXOSTEROID 1-DEHYDROGENASE"/>
    <property type="match status" value="1"/>
</dbReference>
<evidence type="ECO:0000256" key="5">
    <source>
        <dbReference type="SAM" id="SignalP"/>
    </source>
</evidence>
<evidence type="ECO:0000256" key="2">
    <source>
        <dbReference type="ARBA" id="ARBA00022630"/>
    </source>
</evidence>
<dbReference type="RefSeq" id="WP_066593662.1">
    <property type="nucleotide sequence ID" value="NZ_CAJTBZ010000043.1"/>
</dbReference>
<dbReference type="GeneID" id="78361831"/>
<dbReference type="GO" id="GO:0008202">
    <property type="term" value="P:steroid metabolic process"/>
    <property type="evidence" value="ECO:0007669"/>
    <property type="project" value="UniProtKB-ARBA"/>
</dbReference>
<organism evidence="7 8">
    <name type="scientific">Turicimonas muris</name>
    <dbReference type="NCBI Taxonomy" id="1796652"/>
    <lineage>
        <taxon>Bacteria</taxon>
        <taxon>Pseudomonadati</taxon>
        <taxon>Pseudomonadota</taxon>
        <taxon>Betaproteobacteria</taxon>
        <taxon>Burkholderiales</taxon>
        <taxon>Sutterellaceae</taxon>
        <taxon>Turicimonas</taxon>
    </lineage>
</organism>
<sequence>MIKLKFILTPVALLLAFQVYADETLHSDVVVVGAGAGGTVAAVSAVENGLKTVLLEKNGYTGGAGNFMEGSFAVESPLQKAKGIKLTPIEAFNNMAQYHHWRINAPLLKKFVDKSGETIQWVDDHGVHWKEVKTAWRDKPEMTWHIYPKAGSLPAAMTKIFKEKGGTLLTSTPAQKLIVKDGKVVGVEAVNVKKEKVTVYAPNVILATGGYNFDEKMVKDLTGIDMVPVGAPGRTGDGIKMAMAVGAVGDNMGPMMMNGAFMPAAGEAICNGPNKELRAMFRQGLLYVDGVGNRFFNEELTIDWPQASNAIARTGEYTYIVFDENTKKEFSTKGKGYPNPCGNFIQRHQAATQLDDLLKANEKLGNVFIGNTIEEAAKKAGMDPEVLKKTAANMTKFAKQGKDEQFGKDPYYLRAIDQGPFYIVRGKINALTSLNGVKVNEGLQVLDKHDRPIPGLYAIGHDAGGVYGDSYDLKVGEGTASSFAINSGRMAVEDIVAKNKAAK</sequence>
<keyword evidence="2" id="KW-0285">Flavoprotein</keyword>
<dbReference type="AlphaFoldDB" id="A0A227KAR7"/>
<evidence type="ECO:0000313" key="7">
    <source>
        <dbReference type="EMBL" id="OXE44438.1"/>
    </source>
</evidence>
<dbReference type="InterPro" id="IPR003953">
    <property type="entry name" value="FAD-dep_OxRdtase_2_FAD-bd"/>
</dbReference>
<dbReference type="GO" id="GO:0016491">
    <property type="term" value="F:oxidoreductase activity"/>
    <property type="evidence" value="ECO:0007669"/>
    <property type="project" value="UniProtKB-KW"/>
</dbReference>
<dbReference type="InterPro" id="IPR027477">
    <property type="entry name" value="Succ_DH/fumarate_Rdtase_cat_sf"/>
</dbReference>
<feature type="chain" id="PRO_5011221419" evidence="5">
    <location>
        <begin position="22"/>
        <end position="503"/>
    </location>
</feature>
<feature type="domain" description="FAD-dependent oxidoreductase 2 FAD-binding" evidence="6">
    <location>
        <begin position="28"/>
        <end position="468"/>
    </location>
</feature>
<comment type="cofactor">
    <cofactor evidence="1">
        <name>FAD</name>
        <dbReference type="ChEBI" id="CHEBI:57692"/>
    </cofactor>
</comment>
<evidence type="ECO:0000256" key="4">
    <source>
        <dbReference type="ARBA" id="ARBA00023002"/>
    </source>
</evidence>
<protein>
    <submittedName>
        <fullName evidence="7">FAD-binding dehydrogenase</fullName>
    </submittedName>
</protein>
<dbReference type="SUPFAM" id="SSF56425">
    <property type="entry name" value="Succinate dehydrogenase/fumarate reductase flavoprotein, catalytic domain"/>
    <property type="match status" value="1"/>
</dbReference>
<name>A0A227KAR7_9BURK</name>
<keyword evidence="5" id="KW-0732">Signal</keyword>
<dbReference type="Gene3D" id="3.50.50.60">
    <property type="entry name" value="FAD/NAD(P)-binding domain"/>
    <property type="match status" value="1"/>
</dbReference>
<keyword evidence="8" id="KW-1185">Reference proteome</keyword>
<gene>
    <name evidence="7" type="ORF">ADH67_11960</name>
</gene>
<keyword evidence="3" id="KW-0274">FAD</keyword>
<evidence type="ECO:0000313" key="8">
    <source>
        <dbReference type="Proteomes" id="UP000214610"/>
    </source>
</evidence>
<dbReference type="EMBL" id="NHMP01000011">
    <property type="protein sequence ID" value="OXE44438.1"/>
    <property type="molecule type" value="Genomic_DNA"/>
</dbReference>
<dbReference type="Gene3D" id="3.90.700.10">
    <property type="entry name" value="Succinate dehydrogenase/fumarate reductase flavoprotein, catalytic domain"/>
    <property type="match status" value="1"/>
</dbReference>
<dbReference type="InterPro" id="IPR036188">
    <property type="entry name" value="FAD/NAD-bd_sf"/>
</dbReference>
<feature type="signal peptide" evidence="5">
    <location>
        <begin position="1"/>
        <end position="21"/>
    </location>
</feature>
<dbReference type="PRINTS" id="PR00411">
    <property type="entry name" value="PNDRDTASEI"/>
</dbReference>
<reference evidence="8" key="1">
    <citation type="submission" date="2017-05" db="EMBL/GenBank/DDBJ databases">
        <title>Improved OligoMM genomes.</title>
        <authorList>
            <person name="Garzetti D."/>
        </authorList>
    </citation>
    <scope>NUCLEOTIDE SEQUENCE [LARGE SCALE GENOMIC DNA]</scope>
    <source>
        <strain evidence="8">YL45</strain>
    </source>
</reference>
<dbReference type="SUPFAM" id="SSF51905">
    <property type="entry name" value="FAD/NAD(P)-binding domain"/>
    <property type="match status" value="1"/>
</dbReference>
<comment type="caution">
    <text evidence="7">The sequence shown here is derived from an EMBL/GenBank/DDBJ whole genome shotgun (WGS) entry which is preliminary data.</text>
</comment>
<proteinExistence type="predicted"/>
<accession>A0A227KAR7</accession>
<evidence type="ECO:0000259" key="6">
    <source>
        <dbReference type="Pfam" id="PF00890"/>
    </source>
</evidence>
<evidence type="ECO:0000256" key="3">
    <source>
        <dbReference type="ARBA" id="ARBA00022827"/>
    </source>
</evidence>
<dbReference type="InterPro" id="IPR050315">
    <property type="entry name" value="FAD-oxidoreductase_2"/>
</dbReference>
<keyword evidence="4" id="KW-0560">Oxidoreductase</keyword>
<dbReference type="PANTHER" id="PTHR43400">
    <property type="entry name" value="FUMARATE REDUCTASE"/>
    <property type="match status" value="1"/>
</dbReference>
<dbReference type="Pfam" id="PF00890">
    <property type="entry name" value="FAD_binding_2"/>
    <property type="match status" value="1"/>
</dbReference>